<dbReference type="GO" id="GO:0046872">
    <property type="term" value="F:metal ion binding"/>
    <property type="evidence" value="ECO:0007669"/>
    <property type="project" value="UniProtKB-KW"/>
</dbReference>
<dbReference type="AlphaFoldDB" id="A0A9D2CBW2"/>
<feature type="compositionally biased region" description="Low complexity" evidence="13">
    <location>
        <begin position="590"/>
        <end position="600"/>
    </location>
</feature>
<dbReference type="GO" id="GO:0006281">
    <property type="term" value="P:DNA repair"/>
    <property type="evidence" value="ECO:0007669"/>
    <property type="project" value="TreeGrafter"/>
</dbReference>
<dbReference type="SMART" id="SM00490">
    <property type="entry name" value="HELICc"/>
    <property type="match status" value="1"/>
</dbReference>
<evidence type="ECO:0000256" key="11">
    <source>
        <dbReference type="ARBA" id="ARBA00044535"/>
    </source>
</evidence>
<evidence type="ECO:0000256" key="6">
    <source>
        <dbReference type="ARBA" id="ARBA00022840"/>
    </source>
</evidence>
<dbReference type="InterPro" id="IPR001650">
    <property type="entry name" value="Helicase_C-like"/>
</dbReference>
<evidence type="ECO:0000256" key="2">
    <source>
        <dbReference type="ARBA" id="ARBA00022723"/>
    </source>
</evidence>
<dbReference type="InterPro" id="IPR014001">
    <property type="entry name" value="Helicase_ATP-bd"/>
</dbReference>
<reference evidence="16" key="1">
    <citation type="journal article" date="2021" name="PeerJ">
        <title>Extensive microbial diversity within the chicken gut microbiome revealed by metagenomics and culture.</title>
        <authorList>
            <person name="Gilroy R."/>
            <person name="Ravi A."/>
            <person name="Getino M."/>
            <person name="Pursley I."/>
            <person name="Horton D.L."/>
            <person name="Alikhan N.F."/>
            <person name="Baker D."/>
            <person name="Gharbi K."/>
            <person name="Hall N."/>
            <person name="Watson M."/>
            <person name="Adriaenssens E.M."/>
            <person name="Foster-Nyarko E."/>
            <person name="Jarju S."/>
            <person name="Secka A."/>
            <person name="Antonio M."/>
            <person name="Oren A."/>
            <person name="Chaudhuri R.R."/>
            <person name="La Ragione R."/>
            <person name="Hildebrand F."/>
            <person name="Pallen M.J."/>
        </authorList>
    </citation>
    <scope>NUCLEOTIDE SEQUENCE</scope>
    <source>
        <strain evidence="16">5134</strain>
    </source>
</reference>
<keyword evidence="7" id="KW-0238">DNA-binding</keyword>
<dbReference type="CDD" id="cd17920">
    <property type="entry name" value="DEXHc_RecQ"/>
    <property type="match status" value="1"/>
</dbReference>
<protein>
    <recommendedName>
        <fullName evidence="11">ATP-dependent DNA helicase RecQ</fullName>
        <ecNumber evidence="10">5.6.2.4</ecNumber>
    </recommendedName>
    <alternativeName>
        <fullName evidence="12">DNA 3'-5' helicase RecQ</fullName>
    </alternativeName>
</protein>
<keyword evidence="2" id="KW-0479">Metal-binding</keyword>
<dbReference type="GO" id="GO:0009378">
    <property type="term" value="F:four-way junction helicase activity"/>
    <property type="evidence" value="ECO:0007669"/>
    <property type="project" value="TreeGrafter"/>
</dbReference>
<dbReference type="Pfam" id="PF16124">
    <property type="entry name" value="RecQ_Zn_bind"/>
    <property type="match status" value="1"/>
</dbReference>
<dbReference type="CDD" id="cd18794">
    <property type="entry name" value="SF2_C_RecQ"/>
    <property type="match status" value="1"/>
</dbReference>
<evidence type="ECO:0000256" key="1">
    <source>
        <dbReference type="ARBA" id="ARBA00005446"/>
    </source>
</evidence>
<accession>A0A9D2CBW2</accession>
<sequence length="694" mass="77945">MESATEHTDLHEILQRHWGFREFRPVQEQIIRAVMAGRDTLALMPTGGGKSLTYQVPTMARAGLCIVVTPLIALMKDQTDRLRRLGIQAVAIHSGLSPRQIDIALDNCVYGDVKFLYVAPERLATEAFRLRVVRMNVTLLAVDEAHCISQWGYDFRPSYLRIAELRERLPGVPVLALTASATQAVAEDIMRHLQFSEPHIIRSSFARPNLSYSVRHTDDKNGQLLRLLRNVPGSGIVYMRTREGTEQLTEQLRAEGIAAAAYHGGLGHADRTQRQDAWLKGEVRVMVATNAFGMGIDKPDVRFVVHYSMCDSLESYYQEAGRAGRDGQRAYALLLVASDDGERIARRFDQEFPPLEQVKEIYERICSYLQIGIGEGGECSYLFNLHDFCAREHLYSGRVQSALKLLQQNGYMTLTDAQENPARVMFCVSRDELYRLRVQRDQLDPFIRTLLRLYNGIFNEFRPIDEGELATWSGYTVERVKELLKQLWMLRVIRYIPSNRSPILFMNEERLPRADLYIAPETYRRRQELMHERFERMLAYATNEEECRSTVLERYFGAESPVPCGICDVCLARKRAAKAVRTTDGDESTADAPAPTDSTASETFLRNSAHAPAAPAAPNTARPADAAAVPEDFPTAAMPLRERLLGMLSAAPADPQQLAAACACPPERVAEALRELLAEGKIVGDKGGILKIIA</sequence>
<keyword evidence="5 16" id="KW-0347">Helicase</keyword>
<comment type="caution">
    <text evidence="16">The sequence shown here is derived from an EMBL/GenBank/DDBJ whole genome shotgun (WGS) entry which is preliminary data.</text>
</comment>
<dbReference type="InterPro" id="IPR027417">
    <property type="entry name" value="P-loop_NTPase"/>
</dbReference>
<dbReference type="GO" id="GO:0030894">
    <property type="term" value="C:replisome"/>
    <property type="evidence" value="ECO:0007669"/>
    <property type="project" value="TreeGrafter"/>
</dbReference>
<evidence type="ECO:0000313" key="16">
    <source>
        <dbReference type="EMBL" id="HIY68777.1"/>
    </source>
</evidence>
<name>A0A9D2CBW2_9BACT</name>
<dbReference type="SUPFAM" id="SSF52540">
    <property type="entry name" value="P-loop containing nucleoside triphosphate hydrolases"/>
    <property type="match status" value="1"/>
</dbReference>
<feature type="region of interest" description="Disordered" evidence="13">
    <location>
        <begin position="580"/>
        <end position="600"/>
    </location>
</feature>
<evidence type="ECO:0000256" key="13">
    <source>
        <dbReference type="SAM" id="MobiDB-lite"/>
    </source>
</evidence>
<dbReference type="EMBL" id="DXDA01000042">
    <property type="protein sequence ID" value="HIY68777.1"/>
    <property type="molecule type" value="Genomic_DNA"/>
</dbReference>
<organism evidence="16 17">
    <name type="scientific">Candidatus Alistipes intestinigallinarum</name>
    <dbReference type="NCBI Taxonomy" id="2838440"/>
    <lineage>
        <taxon>Bacteria</taxon>
        <taxon>Pseudomonadati</taxon>
        <taxon>Bacteroidota</taxon>
        <taxon>Bacteroidia</taxon>
        <taxon>Bacteroidales</taxon>
        <taxon>Rikenellaceae</taxon>
        <taxon>Alistipes</taxon>
    </lineage>
</organism>
<dbReference type="PANTHER" id="PTHR13710:SF105">
    <property type="entry name" value="ATP-DEPENDENT DNA HELICASE Q1"/>
    <property type="match status" value="1"/>
</dbReference>
<evidence type="ECO:0000256" key="9">
    <source>
        <dbReference type="ARBA" id="ARBA00034617"/>
    </source>
</evidence>
<dbReference type="EC" id="5.6.2.4" evidence="10"/>
<dbReference type="GO" id="GO:0005737">
    <property type="term" value="C:cytoplasm"/>
    <property type="evidence" value="ECO:0007669"/>
    <property type="project" value="TreeGrafter"/>
</dbReference>
<dbReference type="GO" id="GO:0006310">
    <property type="term" value="P:DNA recombination"/>
    <property type="evidence" value="ECO:0007669"/>
    <property type="project" value="InterPro"/>
</dbReference>
<dbReference type="InterPro" id="IPR032284">
    <property type="entry name" value="RecQ_Zn-bd"/>
</dbReference>
<dbReference type="SMART" id="SM00487">
    <property type="entry name" value="DEXDc"/>
    <property type="match status" value="1"/>
</dbReference>
<keyword evidence="4" id="KW-0378">Hydrolase</keyword>
<dbReference type="GO" id="GO:0003677">
    <property type="term" value="F:DNA binding"/>
    <property type="evidence" value="ECO:0007669"/>
    <property type="project" value="UniProtKB-KW"/>
</dbReference>
<evidence type="ECO:0000256" key="5">
    <source>
        <dbReference type="ARBA" id="ARBA00022806"/>
    </source>
</evidence>
<dbReference type="InterPro" id="IPR011545">
    <property type="entry name" value="DEAD/DEAH_box_helicase_dom"/>
</dbReference>
<keyword evidence="6" id="KW-0067">ATP-binding</keyword>
<evidence type="ECO:0000256" key="10">
    <source>
        <dbReference type="ARBA" id="ARBA00034808"/>
    </source>
</evidence>
<dbReference type="Gene3D" id="3.40.50.300">
    <property type="entry name" value="P-loop containing nucleotide triphosphate hydrolases"/>
    <property type="match status" value="2"/>
</dbReference>
<dbReference type="FunFam" id="3.40.50.300:FF:001389">
    <property type="entry name" value="ATP-dependent DNA helicase RecQ"/>
    <property type="match status" value="1"/>
</dbReference>
<dbReference type="PANTHER" id="PTHR13710">
    <property type="entry name" value="DNA HELICASE RECQ FAMILY MEMBER"/>
    <property type="match status" value="1"/>
</dbReference>
<dbReference type="Proteomes" id="UP000886844">
    <property type="component" value="Unassembled WGS sequence"/>
</dbReference>
<dbReference type="NCBIfam" id="TIGR00614">
    <property type="entry name" value="recQ_fam"/>
    <property type="match status" value="1"/>
</dbReference>
<keyword evidence="8" id="KW-0413">Isomerase</keyword>
<evidence type="ECO:0000256" key="4">
    <source>
        <dbReference type="ARBA" id="ARBA00022801"/>
    </source>
</evidence>
<dbReference type="GO" id="GO:0043138">
    <property type="term" value="F:3'-5' DNA helicase activity"/>
    <property type="evidence" value="ECO:0007669"/>
    <property type="project" value="UniProtKB-EC"/>
</dbReference>
<evidence type="ECO:0000259" key="15">
    <source>
        <dbReference type="PROSITE" id="PS51194"/>
    </source>
</evidence>
<reference evidence="16" key="2">
    <citation type="submission" date="2021-04" db="EMBL/GenBank/DDBJ databases">
        <authorList>
            <person name="Gilroy R."/>
        </authorList>
    </citation>
    <scope>NUCLEOTIDE SEQUENCE</scope>
    <source>
        <strain evidence="16">5134</strain>
    </source>
</reference>
<dbReference type="Pfam" id="PF00271">
    <property type="entry name" value="Helicase_C"/>
    <property type="match status" value="1"/>
</dbReference>
<evidence type="ECO:0000256" key="12">
    <source>
        <dbReference type="ARBA" id="ARBA00044550"/>
    </source>
</evidence>
<comment type="similarity">
    <text evidence="1">Belongs to the helicase family. RecQ subfamily.</text>
</comment>
<dbReference type="PROSITE" id="PS51194">
    <property type="entry name" value="HELICASE_CTER"/>
    <property type="match status" value="1"/>
</dbReference>
<dbReference type="Gene3D" id="1.10.10.10">
    <property type="entry name" value="Winged helix-like DNA-binding domain superfamily/Winged helix DNA-binding domain"/>
    <property type="match status" value="1"/>
</dbReference>
<dbReference type="PROSITE" id="PS51192">
    <property type="entry name" value="HELICASE_ATP_BIND_1"/>
    <property type="match status" value="1"/>
</dbReference>
<keyword evidence="3" id="KW-0547">Nucleotide-binding</keyword>
<gene>
    <name evidence="16" type="ORF">H9828_05115</name>
</gene>
<comment type="catalytic activity">
    <reaction evidence="9">
        <text>Couples ATP hydrolysis with the unwinding of duplex DNA by translocating in the 3'-5' direction.</text>
        <dbReference type="EC" id="5.6.2.4"/>
    </reaction>
</comment>
<feature type="domain" description="Helicase C-terminal" evidence="15">
    <location>
        <begin position="223"/>
        <end position="369"/>
    </location>
</feature>
<dbReference type="GO" id="GO:0043590">
    <property type="term" value="C:bacterial nucleoid"/>
    <property type="evidence" value="ECO:0007669"/>
    <property type="project" value="TreeGrafter"/>
</dbReference>
<evidence type="ECO:0000259" key="14">
    <source>
        <dbReference type="PROSITE" id="PS51192"/>
    </source>
</evidence>
<dbReference type="Pfam" id="PF00270">
    <property type="entry name" value="DEAD"/>
    <property type="match status" value="1"/>
</dbReference>
<evidence type="ECO:0000256" key="8">
    <source>
        <dbReference type="ARBA" id="ARBA00023235"/>
    </source>
</evidence>
<dbReference type="InterPro" id="IPR036388">
    <property type="entry name" value="WH-like_DNA-bd_sf"/>
</dbReference>
<dbReference type="GO" id="GO:0005524">
    <property type="term" value="F:ATP binding"/>
    <property type="evidence" value="ECO:0007669"/>
    <property type="project" value="UniProtKB-KW"/>
</dbReference>
<evidence type="ECO:0000256" key="7">
    <source>
        <dbReference type="ARBA" id="ARBA00023125"/>
    </source>
</evidence>
<evidence type="ECO:0000313" key="17">
    <source>
        <dbReference type="Proteomes" id="UP000886844"/>
    </source>
</evidence>
<feature type="domain" description="Helicase ATP-binding" evidence="14">
    <location>
        <begin position="31"/>
        <end position="199"/>
    </location>
</feature>
<proteinExistence type="inferred from homology"/>
<dbReference type="InterPro" id="IPR004589">
    <property type="entry name" value="DNA_helicase_ATP-dep_RecQ"/>
</dbReference>
<dbReference type="GO" id="GO:0016787">
    <property type="term" value="F:hydrolase activity"/>
    <property type="evidence" value="ECO:0007669"/>
    <property type="project" value="UniProtKB-KW"/>
</dbReference>
<evidence type="ECO:0000256" key="3">
    <source>
        <dbReference type="ARBA" id="ARBA00022741"/>
    </source>
</evidence>